<dbReference type="EC" id="2.4.2.-" evidence="2"/>
<reference evidence="4 5" key="1">
    <citation type="journal article" date="2018" name="Plant J.">
        <title>Genome sequences of Chlorella sorokiniana UTEX 1602 and Micractinium conductrix SAG 241.80: implications to maltose excretion by a green alga.</title>
        <authorList>
            <person name="Arriola M.B."/>
            <person name="Velmurugan N."/>
            <person name="Zhang Y."/>
            <person name="Plunkett M.H."/>
            <person name="Hondzo H."/>
            <person name="Barney B.M."/>
        </authorList>
    </citation>
    <scope>NUCLEOTIDE SEQUENCE [LARGE SCALE GENOMIC DNA]</scope>
    <source>
        <strain evidence="5">UTEX 1602</strain>
    </source>
</reference>
<gene>
    <name evidence="4" type="ORF">C2E21_3440</name>
</gene>
<dbReference type="InterPro" id="IPR005069">
    <property type="entry name" value="Nucl-diP-sugar_transferase"/>
</dbReference>
<dbReference type="InterPro" id="IPR053250">
    <property type="entry name" value="Glycosyltransferase_77"/>
</dbReference>
<dbReference type="EMBL" id="LHPG02000006">
    <property type="protein sequence ID" value="PRW57844.1"/>
    <property type="molecule type" value="Genomic_DNA"/>
</dbReference>
<keyword evidence="2" id="KW-0333">Golgi apparatus</keyword>
<evidence type="ECO:0000256" key="1">
    <source>
        <dbReference type="ARBA" id="ARBA00007033"/>
    </source>
</evidence>
<dbReference type="GO" id="GO:0052636">
    <property type="term" value="F:arabinosyltransferase activity"/>
    <property type="evidence" value="ECO:0007669"/>
    <property type="project" value="TreeGrafter"/>
</dbReference>
<keyword evidence="2" id="KW-0735">Signal-anchor</keyword>
<organism evidence="4 5">
    <name type="scientific">Chlorella sorokiniana</name>
    <name type="common">Freshwater green alga</name>
    <dbReference type="NCBI Taxonomy" id="3076"/>
    <lineage>
        <taxon>Eukaryota</taxon>
        <taxon>Viridiplantae</taxon>
        <taxon>Chlorophyta</taxon>
        <taxon>core chlorophytes</taxon>
        <taxon>Trebouxiophyceae</taxon>
        <taxon>Chlorellales</taxon>
        <taxon>Chlorellaceae</taxon>
        <taxon>Chlorella clade</taxon>
        <taxon>Chlorella</taxon>
    </lineage>
</organism>
<keyword evidence="2" id="KW-0961">Cell wall biogenesis/degradation</keyword>
<keyword evidence="5" id="KW-1185">Reference proteome</keyword>
<keyword evidence="2" id="KW-0328">Glycosyltransferase</keyword>
<dbReference type="SUPFAM" id="SSF53448">
    <property type="entry name" value="Nucleotide-diphospho-sugar transferases"/>
    <property type="match status" value="1"/>
</dbReference>
<evidence type="ECO:0000259" key="3">
    <source>
        <dbReference type="Pfam" id="PF03407"/>
    </source>
</evidence>
<protein>
    <recommendedName>
        <fullName evidence="2">Glycosyltransferase</fullName>
        <ecNumber evidence="2">2.4.2.-</ecNumber>
    </recommendedName>
</protein>
<dbReference type="InterPro" id="IPR029044">
    <property type="entry name" value="Nucleotide-diphossugar_trans"/>
</dbReference>
<comment type="similarity">
    <text evidence="1 2">Belongs to the glycosyltransferase 77 family.</text>
</comment>
<dbReference type="PANTHER" id="PTHR46936">
    <property type="entry name" value="ARABINOSYLTRANSFERASE XEG113"/>
    <property type="match status" value="1"/>
</dbReference>
<comment type="subcellular location">
    <subcellularLocation>
        <location evidence="2">Golgi apparatus membrane</location>
        <topology evidence="2">Single-pass type II membrane protein</topology>
    </subcellularLocation>
</comment>
<feature type="domain" description="Nucleotide-diphospho-sugar transferase" evidence="3">
    <location>
        <begin position="162"/>
        <end position="411"/>
    </location>
</feature>
<dbReference type="OrthoDB" id="540503at2759"/>
<evidence type="ECO:0000313" key="5">
    <source>
        <dbReference type="Proteomes" id="UP000239899"/>
    </source>
</evidence>
<dbReference type="GO" id="GO:0000139">
    <property type="term" value="C:Golgi membrane"/>
    <property type="evidence" value="ECO:0007669"/>
    <property type="project" value="UniProtKB-SubCell"/>
</dbReference>
<dbReference type="AlphaFoldDB" id="A0A2P6TUX0"/>
<dbReference type="GO" id="GO:0052325">
    <property type="term" value="P:cell wall pectin biosynthetic process"/>
    <property type="evidence" value="ECO:0007669"/>
    <property type="project" value="TreeGrafter"/>
</dbReference>
<proteinExistence type="inferred from homology"/>
<comment type="caution">
    <text evidence="4">The sequence shown here is derived from an EMBL/GenBank/DDBJ whole genome shotgun (WGS) entry which is preliminary data.</text>
</comment>
<sequence length="760" mass="82679">MPTFVARCRRRARWGTRAAVLAGGALLVLLAHVHIHSAVHSNDNALWDRDGAFASSSTGGSLLRRDALPDEGSAGGASGLGSLIRSLGGGRQAASTAGGAQAAAVLRVAGEPGSNAASGAPMRNLPPALAGTGTLFITFGNSAVADFIDNWVLSVQRLGLPYVVGALDRSMGQQCKAAGHPHIDLWRDEGDSGSVTSHGGDASFFRTEFKRFRSMGATKVNLALSLLQANNSIDTVVVSDADAVWLHDPRPYFQQHPAADWLISTDCLSVTVEEQWAPGHQQPRCGHIPGNIWGRAYNTGIFVARNCPTSHALLAAWRDALLDPSRTITTDNGVAYQVTDQLALNMLLEQGNEWELKAAPEDKRVILLWNSQVKVHPLPVALFPGGHVAFVQRSPWRHKQQPYVVHATFQRYPTDYSLYGKRGRFREFGMWLVDGQEYFAPPGVKWLTYQNTVLQYVEALSKQLYPETGMPLFYRQIVGMSYQLALFRDALAAARMLNRTLVLPTSWCWCDYDWTPHVLERCKIRGSDLRLPFECPADYVFYTPLMDLQPGLNYRVPGFLEDPRAPAEVRTSRAQLQVLGGGLPLATLAAAPPGGGDAIALVVPAAAAAQARLVAQESSASVAAGLVQLGSTQEQLLTAAKPLEQAAVIELSHMQPGLLSGFTRPDDSRSFDAMYRNITQDMYWCCGGNGGTDRAMFWYSLPQDFSGGQWQPWQPPLLTLPSYCQSSELSEEERQVVAFANHPCQFLTNPQAAAISAALS</sequence>
<dbReference type="PANTHER" id="PTHR46936:SF1">
    <property type="entry name" value="ARABINOSYLTRANSFERASE XEG113"/>
    <property type="match status" value="1"/>
</dbReference>
<evidence type="ECO:0000313" key="4">
    <source>
        <dbReference type="EMBL" id="PRW57844.1"/>
    </source>
</evidence>
<accession>A0A2P6TUX0</accession>
<name>A0A2P6TUX0_CHLSO</name>
<dbReference type="Pfam" id="PF03407">
    <property type="entry name" value="Nucleotid_trans"/>
    <property type="match status" value="1"/>
</dbReference>
<evidence type="ECO:0000256" key="2">
    <source>
        <dbReference type="RuleBase" id="RU363055"/>
    </source>
</evidence>
<keyword evidence="2" id="KW-0808">Transferase</keyword>
<dbReference type="Proteomes" id="UP000239899">
    <property type="component" value="Unassembled WGS sequence"/>
</dbReference>
<keyword evidence="2" id="KW-0812">Transmembrane</keyword>